<dbReference type="Gene3D" id="1.10.10.10">
    <property type="entry name" value="Winged helix-like DNA-binding domain superfamily/Winged helix DNA-binding domain"/>
    <property type="match status" value="1"/>
</dbReference>
<dbReference type="InterPro" id="IPR036390">
    <property type="entry name" value="WH_DNA-bd_sf"/>
</dbReference>
<dbReference type="EMBL" id="BAAAGS010000085">
    <property type="protein sequence ID" value="GAA0560264.1"/>
    <property type="molecule type" value="Genomic_DNA"/>
</dbReference>
<protein>
    <submittedName>
        <fullName evidence="4">Uncharacterized protein</fullName>
    </submittedName>
</protein>
<gene>
    <name evidence="4" type="ORF">GCM10009533_66710</name>
</gene>
<evidence type="ECO:0000256" key="2">
    <source>
        <dbReference type="ARBA" id="ARBA00023125"/>
    </source>
</evidence>
<dbReference type="SUPFAM" id="SSF46785">
    <property type="entry name" value="Winged helix' DNA-binding domain"/>
    <property type="match status" value="1"/>
</dbReference>
<dbReference type="PANTHER" id="PTHR38465">
    <property type="entry name" value="HTH-TYPE TRANSCRIPTIONAL REGULATOR MJ1563-RELATED"/>
    <property type="match status" value="1"/>
</dbReference>
<name>A0ABP3P643_SACER</name>
<keyword evidence="3" id="KW-0804">Transcription</keyword>
<proteinExistence type="predicted"/>
<dbReference type="PANTHER" id="PTHR38465:SF1">
    <property type="entry name" value="HTH-TYPE TRANSCRIPTIONAL REGULATOR MJ1563-RELATED"/>
    <property type="match status" value="1"/>
</dbReference>
<evidence type="ECO:0000313" key="5">
    <source>
        <dbReference type="Proteomes" id="UP001500729"/>
    </source>
</evidence>
<reference evidence="5" key="1">
    <citation type="journal article" date="2019" name="Int. J. Syst. Evol. Microbiol.">
        <title>The Global Catalogue of Microorganisms (GCM) 10K type strain sequencing project: providing services to taxonomists for standard genome sequencing and annotation.</title>
        <authorList>
            <consortium name="The Broad Institute Genomics Platform"/>
            <consortium name="The Broad Institute Genome Sequencing Center for Infectious Disease"/>
            <person name="Wu L."/>
            <person name="Ma J."/>
        </authorList>
    </citation>
    <scope>NUCLEOTIDE SEQUENCE [LARGE SCALE GENOMIC DNA]</scope>
    <source>
        <strain evidence="5">JCM 10303</strain>
    </source>
</reference>
<comment type="caution">
    <text evidence="4">The sequence shown here is derived from an EMBL/GenBank/DDBJ whole genome shotgun (WGS) entry which is preliminary data.</text>
</comment>
<organism evidence="4 5">
    <name type="scientific">Saccharopolyspora erythraea</name>
    <name type="common">Streptomyces erythraeus</name>
    <dbReference type="NCBI Taxonomy" id="1836"/>
    <lineage>
        <taxon>Bacteria</taxon>
        <taxon>Bacillati</taxon>
        <taxon>Actinomycetota</taxon>
        <taxon>Actinomycetes</taxon>
        <taxon>Pseudonocardiales</taxon>
        <taxon>Pseudonocardiaceae</taxon>
        <taxon>Saccharopolyspora</taxon>
    </lineage>
</organism>
<evidence type="ECO:0000256" key="3">
    <source>
        <dbReference type="ARBA" id="ARBA00023163"/>
    </source>
</evidence>
<dbReference type="Proteomes" id="UP001500729">
    <property type="component" value="Unassembled WGS sequence"/>
</dbReference>
<accession>A0ABP3P643</accession>
<keyword evidence="2" id="KW-0238">DNA-binding</keyword>
<dbReference type="InterPro" id="IPR052362">
    <property type="entry name" value="HTH-GbsR_regulator"/>
</dbReference>
<evidence type="ECO:0000256" key="1">
    <source>
        <dbReference type="ARBA" id="ARBA00023015"/>
    </source>
</evidence>
<evidence type="ECO:0000313" key="4">
    <source>
        <dbReference type="EMBL" id="GAA0560264.1"/>
    </source>
</evidence>
<keyword evidence="5" id="KW-1185">Reference proteome</keyword>
<dbReference type="InterPro" id="IPR036388">
    <property type="entry name" value="WH-like_DNA-bd_sf"/>
</dbReference>
<sequence>MIDDFATVIGQAMGWPPTAGRMAAVLLLSDQPMTVQQLQDELEASVGTVSELTRLLITNGVVARSKPAGARHFVYEWRPDAWVGCLGHMVRQAEQLRELSYRAEHLGADLPALQQRRLQDMVGYYDLLVARLRSALEEYNASL</sequence>
<keyword evidence="1" id="KW-0805">Transcription regulation</keyword>